<dbReference type="Gene3D" id="3.30.590.10">
    <property type="entry name" value="Glutamine synthetase/guanido kinase, catalytic domain"/>
    <property type="match status" value="1"/>
</dbReference>
<dbReference type="GO" id="GO:0006542">
    <property type="term" value="P:glutamine biosynthetic process"/>
    <property type="evidence" value="ECO:0007669"/>
    <property type="project" value="TreeGrafter"/>
</dbReference>
<dbReference type="InterPro" id="IPR008146">
    <property type="entry name" value="Gln_synth_cat_dom"/>
</dbReference>
<gene>
    <name evidence="5" type="ORF">ALP29_201318</name>
</gene>
<evidence type="ECO:0000256" key="2">
    <source>
        <dbReference type="PROSITE-ProRule" id="PRU01331"/>
    </source>
</evidence>
<dbReference type="PROSITE" id="PS51987">
    <property type="entry name" value="GS_CATALYTIC"/>
    <property type="match status" value="1"/>
</dbReference>
<dbReference type="EMBL" id="RBUA01000974">
    <property type="protein sequence ID" value="RMU52307.1"/>
    <property type="molecule type" value="Genomic_DNA"/>
</dbReference>
<name>A0A3M5V459_PSESX</name>
<proteinExistence type="inferred from homology"/>
<dbReference type="GO" id="GO:0006598">
    <property type="term" value="P:polyamine catabolic process"/>
    <property type="evidence" value="ECO:0007669"/>
    <property type="project" value="TreeGrafter"/>
</dbReference>
<organism evidence="5 6">
    <name type="scientific">Pseudomonas syringae pv. avii</name>
    <dbReference type="NCBI Taxonomy" id="663959"/>
    <lineage>
        <taxon>Bacteria</taxon>
        <taxon>Pseudomonadati</taxon>
        <taxon>Pseudomonadota</taxon>
        <taxon>Gammaproteobacteria</taxon>
        <taxon>Pseudomonadales</taxon>
        <taxon>Pseudomonadaceae</taxon>
        <taxon>Pseudomonas</taxon>
        <taxon>Pseudomonas syringae</taxon>
    </lineage>
</organism>
<evidence type="ECO:0000256" key="1">
    <source>
        <dbReference type="ARBA" id="ARBA00022598"/>
    </source>
</evidence>
<sequence length="155" mass="16973">MADFTALFAPNVNSYQRLYHPYASPNNACWSHDNRAAGLRIPASAAAARRVENRLPGADANPYLAIAASLAAGLHGIEQRLEPTAPMQGETQVPKELSLPCTLHAAVERLKSSQLAKELFGHEFIEGYVASKTLELTSFFDEITPWERRVLAAQV</sequence>
<comment type="similarity">
    <text evidence="2 3">Belongs to the glutamine synthetase family.</text>
</comment>
<comment type="caution">
    <text evidence="5">The sequence shown here is derived from an EMBL/GenBank/DDBJ whole genome shotgun (WGS) entry which is preliminary data.</text>
</comment>
<dbReference type="Pfam" id="PF00120">
    <property type="entry name" value="Gln-synt_C"/>
    <property type="match status" value="1"/>
</dbReference>
<evidence type="ECO:0000259" key="4">
    <source>
        <dbReference type="PROSITE" id="PS51987"/>
    </source>
</evidence>
<dbReference type="GO" id="GO:0004356">
    <property type="term" value="F:glutamine synthetase activity"/>
    <property type="evidence" value="ECO:0007669"/>
    <property type="project" value="InterPro"/>
</dbReference>
<evidence type="ECO:0000313" key="5">
    <source>
        <dbReference type="EMBL" id="RMU52307.1"/>
    </source>
</evidence>
<dbReference type="SUPFAM" id="SSF55931">
    <property type="entry name" value="Glutamine synthetase/guanido kinase"/>
    <property type="match status" value="1"/>
</dbReference>
<dbReference type="Proteomes" id="UP000280395">
    <property type="component" value="Unassembled WGS sequence"/>
</dbReference>
<accession>A0A3M5V459</accession>
<dbReference type="AlphaFoldDB" id="A0A3M5V459"/>
<feature type="domain" description="GS catalytic" evidence="4">
    <location>
        <begin position="1"/>
        <end position="155"/>
    </location>
</feature>
<dbReference type="PANTHER" id="PTHR43785:SF3">
    <property type="entry name" value="GS CATALYTIC DOMAIN-CONTAINING PROTEIN"/>
    <property type="match status" value="1"/>
</dbReference>
<protein>
    <recommendedName>
        <fullName evidence="4">GS catalytic domain-containing protein</fullName>
    </recommendedName>
</protein>
<evidence type="ECO:0000313" key="6">
    <source>
        <dbReference type="Proteomes" id="UP000280395"/>
    </source>
</evidence>
<keyword evidence="1" id="KW-0436">Ligase</keyword>
<reference evidence="5 6" key="1">
    <citation type="submission" date="2018-08" db="EMBL/GenBank/DDBJ databases">
        <title>Recombination of ecologically and evolutionarily significant loci maintains genetic cohesion in the Pseudomonas syringae species complex.</title>
        <authorList>
            <person name="Dillon M."/>
            <person name="Thakur S."/>
            <person name="Almeida R.N.D."/>
            <person name="Weir B.S."/>
            <person name="Guttman D.S."/>
        </authorList>
    </citation>
    <scope>NUCLEOTIDE SEQUENCE [LARGE SCALE GENOMIC DNA]</scope>
    <source>
        <strain evidence="5 6">ICMP 14479</strain>
    </source>
</reference>
<dbReference type="PANTHER" id="PTHR43785">
    <property type="entry name" value="GAMMA-GLUTAMYLPUTRESCINE SYNTHETASE"/>
    <property type="match status" value="1"/>
</dbReference>
<dbReference type="InterPro" id="IPR014746">
    <property type="entry name" value="Gln_synth/guanido_kin_cat_dom"/>
</dbReference>
<evidence type="ECO:0000256" key="3">
    <source>
        <dbReference type="RuleBase" id="RU000384"/>
    </source>
</evidence>